<dbReference type="Gene3D" id="3.90.1590.10">
    <property type="entry name" value="glutathione-dependent formaldehyde- activating enzyme (gfa)"/>
    <property type="match status" value="1"/>
</dbReference>
<keyword evidence="9" id="KW-1185">Reference proteome</keyword>
<keyword evidence="3" id="KW-0862">Zinc</keyword>
<dbReference type="PANTHER" id="PTHR33337">
    <property type="entry name" value="GFA DOMAIN-CONTAINING PROTEIN"/>
    <property type="match status" value="1"/>
</dbReference>
<protein>
    <submittedName>
        <fullName evidence="7">Uncharacterized conserved protein</fullName>
    </submittedName>
</protein>
<evidence type="ECO:0000256" key="3">
    <source>
        <dbReference type="ARBA" id="ARBA00022833"/>
    </source>
</evidence>
<proteinExistence type="inferred from homology"/>
<evidence type="ECO:0000313" key="8">
    <source>
        <dbReference type="Proteomes" id="UP000183529"/>
    </source>
</evidence>
<keyword evidence="2" id="KW-0479">Metal-binding</keyword>
<dbReference type="AlphaFoldDB" id="A0A1A5XCQ3"/>
<reference evidence="7 8" key="1">
    <citation type="submission" date="2016-10" db="EMBL/GenBank/DDBJ databases">
        <authorList>
            <person name="Varghese N."/>
            <person name="Submissions S."/>
        </authorList>
    </citation>
    <scope>NUCLEOTIDE SEQUENCE [LARGE SCALE GENOMIC DNA]</scope>
    <source>
        <strain evidence="7 8">LMG 22274</strain>
    </source>
</reference>
<dbReference type="Proteomes" id="UP000183529">
    <property type="component" value="Unassembled WGS sequence"/>
</dbReference>
<evidence type="ECO:0000313" key="9">
    <source>
        <dbReference type="Proteomes" id="UP000247515"/>
    </source>
</evidence>
<dbReference type="GO" id="GO:0046872">
    <property type="term" value="F:metal ion binding"/>
    <property type="evidence" value="ECO:0007669"/>
    <property type="project" value="UniProtKB-KW"/>
</dbReference>
<dbReference type="EMBL" id="QJJV01000004">
    <property type="protein sequence ID" value="PXX18775.1"/>
    <property type="molecule type" value="Genomic_DNA"/>
</dbReference>
<evidence type="ECO:0000256" key="4">
    <source>
        <dbReference type="ARBA" id="ARBA00023239"/>
    </source>
</evidence>
<dbReference type="InterPro" id="IPR011057">
    <property type="entry name" value="Mss4-like_sf"/>
</dbReference>
<name>A0A1A5XCQ3_9BURK</name>
<dbReference type="RefSeq" id="WP_065060625.1">
    <property type="nucleotide sequence ID" value="NZ_CADFGN010000007.1"/>
</dbReference>
<dbReference type="GO" id="GO:0016846">
    <property type="term" value="F:carbon-sulfur lyase activity"/>
    <property type="evidence" value="ECO:0007669"/>
    <property type="project" value="InterPro"/>
</dbReference>
<evidence type="ECO:0000256" key="1">
    <source>
        <dbReference type="ARBA" id="ARBA00005495"/>
    </source>
</evidence>
<dbReference type="OrthoDB" id="327703at2"/>
<feature type="domain" description="CENP-V/GFA" evidence="5">
    <location>
        <begin position="4"/>
        <end position="106"/>
    </location>
</feature>
<gene>
    <name evidence="6" type="ORF">C7400_104285</name>
    <name evidence="7" type="ORF">SAMN05216550_104144</name>
</gene>
<evidence type="ECO:0000313" key="6">
    <source>
        <dbReference type="EMBL" id="PXX18775.1"/>
    </source>
</evidence>
<comment type="similarity">
    <text evidence="1">Belongs to the Gfa family.</text>
</comment>
<sequence>MLKLTGGCLCGKIRYEIAGEAIGNTACHCVDCRRASGAPFVAWLSVARTAFRVTAGNLKRYASSPNVERGFCADCGTPITYHSAAFADEIDVATGTLDQPDAAPPERHSWVSQQLAWVKLADGLPRHPRSSTES</sequence>
<dbReference type="EMBL" id="FNZM01000004">
    <property type="protein sequence ID" value="SEJ35858.1"/>
    <property type="molecule type" value="Genomic_DNA"/>
</dbReference>
<organism evidence="7 8">
    <name type="scientific">Paraburkholderia tropica</name>
    <dbReference type="NCBI Taxonomy" id="92647"/>
    <lineage>
        <taxon>Bacteria</taxon>
        <taxon>Pseudomonadati</taxon>
        <taxon>Pseudomonadota</taxon>
        <taxon>Betaproteobacteria</taxon>
        <taxon>Burkholderiales</taxon>
        <taxon>Burkholderiaceae</taxon>
        <taxon>Paraburkholderia</taxon>
    </lineage>
</organism>
<dbReference type="PANTHER" id="PTHR33337:SF40">
    <property type="entry name" value="CENP-V_GFA DOMAIN-CONTAINING PROTEIN-RELATED"/>
    <property type="match status" value="1"/>
</dbReference>
<evidence type="ECO:0000256" key="2">
    <source>
        <dbReference type="ARBA" id="ARBA00022723"/>
    </source>
</evidence>
<dbReference type="PROSITE" id="PS51891">
    <property type="entry name" value="CENP_V_GFA"/>
    <property type="match status" value="1"/>
</dbReference>
<accession>A0A1A5XCQ3</accession>
<dbReference type="InterPro" id="IPR006913">
    <property type="entry name" value="CENP-V/GFA"/>
</dbReference>
<dbReference type="Proteomes" id="UP000247515">
    <property type="component" value="Unassembled WGS sequence"/>
</dbReference>
<evidence type="ECO:0000259" key="5">
    <source>
        <dbReference type="PROSITE" id="PS51891"/>
    </source>
</evidence>
<keyword evidence="4" id="KW-0456">Lyase</keyword>
<reference evidence="6 9" key="2">
    <citation type="submission" date="2018-05" db="EMBL/GenBank/DDBJ databases">
        <title>Genomic Encyclopedia of Type Strains, Phase IV (KMG-V): Genome sequencing to study the core and pangenomes of soil and plant-associated prokaryotes.</title>
        <authorList>
            <person name="Whitman W."/>
        </authorList>
    </citation>
    <scope>NUCLEOTIDE SEQUENCE [LARGE SCALE GENOMIC DNA]</scope>
    <source>
        <strain evidence="6 9">SIr-6563</strain>
    </source>
</reference>
<evidence type="ECO:0000313" key="7">
    <source>
        <dbReference type="EMBL" id="SEJ35858.1"/>
    </source>
</evidence>
<comment type="caution">
    <text evidence="7">The sequence shown here is derived from an EMBL/GenBank/DDBJ whole genome shotgun (WGS) entry which is preliminary data.</text>
</comment>
<dbReference type="Pfam" id="PF04828">
    <property type="entry name" value="GFA"/>
    <property type="match status" value="1"/>
</dbReference>
<dbReference type="SUPFAM" id="SSF51316">
    <property type="entry name" value="Mss4-like"/>
    <property type="match status" value="1"/>
</dbReference>